<proteinExistence type="predicted"/>
<feature type="signal peptide" evidence="1">
    <location>
        <begin position="1"/>
        <end position="19"/>
    </location>
</feature>
<keyword evidence="1" id="KW-0732">Signal</keyword>
<protein>
    <recommendedName>
        <fullName evidence="3">Lipoprotein</fullName>
    </recommendedName>
</protein>
<comment type="caution">
    <text evidence="2">The sequence shown here is derived from an EMBL/GenBank/DDBJ whole genome shotgun (WGS) entry which is preliminary data.</text>
</comment>
<gene>
    <name evidence="2" type="ORF">MZO42_00345</name>
</gene>
<evidence type="ECO:0000256" key="1">
    <source>
        <dbReference type="SAM" id="SignalP"/>
    </source>
</evidence>
<name>A0ABU3MZU3_9SPHN</name>
<evidence type="ECO:0008006" key="3">
    <source>
        <dbReference type="Google" id="ProtNLM"/>
    </source>
</evidence>
<organism evidence="2">
    <name type="scientific">Sphingomonas psychrotolerans</name>
    <dbReference type="NCBI Taxonomy" id="1327635"/>
    <lineage>
        <taxon>Bacteria</taxon>
        <taxon>Pseudomonadati</taxon>
        <taxon>Pseudomonadota</taxon>
        <taxon>Alphaproteobacteria</taxon>
        <taxon>Sphingomonadales</taxon>
        <taxon>Sphingomonadaceae</taxon>
        <taxon>Sphingomonas</taxon>
    </lineage>
</organism>
<dbReference type="EMBL" id="JALMLT010000001">
    <property type="protein sequence ID" value="MDT8757134.1"/>
    <property type="molecule type" value="Genomic_DNA"/>
</dbReference>
<feature type="chain" id="PRO_5045411077" description="Lipoprotein" evidence="1">
    <location>
        <begin position="20"/>
        <end position="169"/>
    </location>
</feature>
<reference evidence="2" key="1">
    <citation type="submission" date="2022-04" db="EMBL/GenBank/DDBJ databases">
        <title>Tomato heritable bacteria conferring resistance against bacterial wilt.</title>
        <authorList>
            <person name="Yin J."/>
        </authorList>
    </citation>
    <scope>NUCLEOTIDE SEQUENCE</scope>
    <source>
        <strain evidence="2">Cra20</strain>
    </source>
</reference>
<sequence>MRRTPWPAFWLLLPALASSGCARKSSTAALTSRFEESELLMKCVDHAAPVNPRPPACDLPTAAEVALSCAVQDTVSAPGYEPPLVDESGFPSGGTPAPEYRIDKLHCRFTTSEHNAASCTFDVENRATARKVPGRTVSFEHVSWNDNGPAHHVRWTFWRAAGRCIPLTM</sequence>
<accession>A0ABU3MZU3</accession>
<dbReference type="PROSITE" id="PS51257">
    <property type="entry name" value="PROKAR_LIPOPROTEIN"/>
    <property type="match status" value="1"/>
</dbReference>
<evidence type="ECO:0000313" key="2">
    <source>
        <dbReference type="EMBL" id="MDT8757134.1"/>
    </source>
</evidence>